<accession>A0AAD3HNW4</accession>
<feature type="region of interest" description="Disordered" evidence="1">
    <location>
        <begin position="49"/>
        <end position="144"/>
    </location>
</feature>
<protein>
    <recommendedName>
        <fullName evidence="2">ATPase AAA-type core domain-containing protein</fullName>
    </recommendedName>
</protein>
<dbReference type="InterPro" id="IPR003959">
    <property type="entry name" value="ATPase_AAA_core"/>
</dbReference>
<dbReference type="GO" id="GO:0009376">
    <property type="term" value="C:HslUV protease complex"/>
    <property type="evidence" value="ECO:0007669"/>
    <property type="project" value="TreeGrafter"/>
</dbReference>
<dbReference type="GO" id="GO:0051603">
    <property type="term" value="P:proteolysis involved in protein catabolic process"/>
    <property type="evidence" value="ECO:0007669"/>
    <property type="project" value="TreeGrafter"/>
</dbReference>
<reference evidence="3 4" key="1">
    <citation type="journal article" date="2021" name="Sci. Rep.">
        <title>Genome sequencing of the multicellular alga Astrephomene provides insights into convergent evolution of germ-soma differentiation.</title>
        <authorList>
            <person name="Yamashita S."/>
            <person name="Yamamoto K."/>
            <person name="Matsuzaki R."/>
            <person name="Suzuki S."/>
            <person name="Yamaguchi H."/>
            <person name="Hirooka S."/>
            <person name="Minakuchi Y."/>
            <person name="Miyagishima S."/>
            <person name="Kawachi M."/>
            <person name="Toyoda A."/>
            <person name="Nozaki H."/>
        </authorList>
    </citation>
    <scope>NUCLEOTIDE SEQUENCE [LARGE SCALE GENOMIC DNA]</scope>
    <source>
        <strain evidence="3 4">NIES-4017</strain>
    </source>
</reference>
<dbReference type="InterPro" id="IPR027417">
    <property type="entry name" value="P-loop_NTPase"/>
</dbReference>
<organism evidence="3 4">
    <name type="scientific">Astrephomene gubernaculifera</name>
    <dbReference type="NCBI Taxonomy" id="47775"/>
    <lineage>
        <taxon>Eukaryota</taxon>
        <taxon>Viridiplantae</taxon>
        <taxon>Chlorophyta</taxon>
        <taxon>core chlorophytes</taxon>
        <taxon>Chlorophyceae</taxon>
        <taxon>CS clade</taxon>
        <taxon>Chlamydomonadales</taxon>
        <taxon>Astrephomenaceae</taxon>
        <taxon>Astrephomene</taxon>
    </lineage>
</organism>
<dbReference type="Proteomes" id="UP001054857">
    <property type="component" value="Unassembled WGS sequence"/>
</dbReference>
<feature type="non-terminal residue" evidence="3">
    <location>
        <position position="341"/>
    </location>
</feature>
<evidence type="ECO:0000259" key="2">
    <source>
        <dbReference type="Pfam" id="PF00004"/>
    </source>
</evidence>
<dbReference type="SUPFAM" id="SSF52540">
    <property type="entry name" value="P-loop containing nucleoside triphosphate hydrolases"/>
    <property type="match status" value="1"/>
</dbReference>
<feature type="compositionally biased region" description="Low complexity" evidence="1">
    <location>
        <begin position="71"/>
        <end position="123"/>
    </location>
</feature>
<gene>
    <name evidence="3" type="ORF">Agub_g9333</name>
</gene>
<evidence type="ECO:0000313" key="3">
    <source>
        <dbReference type="EMBL" id="GFR47598.1"/>
    </source>
</evidence>
<keyword evidence="4" id="KW-1185">Reference proteome</keyword>
<proteinExistence type="predicted"/>
<dbReference type="AlphaFoldDB" id="A0AAD3HNW4"/>
<dbReference type="PANTHER" id="PTHR48102">
    <property type="entry name" value="ATP-DEPENDENT CLP PROTEASE ATP-BINDING SUBUNIT CLPX-LIKE, MITOCHONDRIAL-RELATED"/>
    <property type="match status" value="1"/>
</dbReference>
<feature type="domain" description="ATPase AAA-type core" evidence="2">
    <location>
        <begin position="218"/>
        <end position="268"/>
    </location>
</feature>
<dbReference type="Gene3D" id="1.10.8.10">
    <property type="entry name" value="DNA helicase RuvA subunit, C-terminal domain"/>
    <property type="match status" value="1"/>
</dbReference>
<evidence type="ECO:0000313" key="4">
    <source>
        <dbReference type="Proteomes" id="UP001054857"/>
    </source>
</evidence>
<dbReference type="EMBL" id="BMAR01000019">
    <property type="protein sequence ID" value="GFR47598.1"/>
    <property type="molecule type" value="Genomic_DNA"/>
</dbReference>
<sequence>MQGSASGALRALVASTAALRGAATADASTSYEGVAIAAAAASRFLHQHHDSRPKLLQHRSQHPRPNSDQPSASLHLSNAASSIPSNSSALLSPSSSFTPSPASARRPSSLIHPPASSSIAPSIHAHHGSRTLQTAAAASPPGTDPSLDSLAALAAGLLDEGSAGREGLTPAAIVTALDRHIVGQAAAKRAVAIALRNRWRRQRVQPAAFRDEIMPKNILMVGPTGCGKTEVARRLAKLADAPFIKVEATKYTELGYVGRDVEEIIKDLVEASLVLVRQRLKARLSAHSAARAEALILRELVGPHASEDTLDTFRHMYRRGELDNNLVDIDAALLDGGSGGG</sequence>
<name>A0AAD3HNW4_9CHLO</name>
<dbReference type="GO" id="GO:0005524">
    <property type="term" value="F:ATP binding"/>
    <property type="evidence" value="ECO:0007669"/>
    <property type="project" value="InterPro"/>
</dbReference>
<dbReference type="PANTHER" id="PTHR48102:SF3">
    <property type="entry name" value="ATP-DEPENDENT PROTEASE ATPASE SUBUNIT HSLU"/>
    <property type="match status" value="1"/>
</dbReference>
<dbReference type="Pfam" id="PF00004">
    <property type="entry name" value="AAA"/>
    <property type="match status" value="1"/>
</dbReference>
<comment type="caution">
    <text evidence="3">The sequence shown here is derived from an EMBL/GenBank/DDBJ whole genome shotgun (WGS) entry which is preliminary data.</text>
</comment>
<evidence type="ECO:0000256" key="1">
    <source>
        <dbReference type="SAM" id="MobiDB-lite"/>
    </source>
</evidence>
<dbReference type="Gene3D" id="3.40.50.300">
    <property type="entry name" value="P-loop containing nucleotide triphosphate hydrolases"/>
    <property type="match status" value="1"/>
</dbReference>
<dbReference type="GO" id="GO:0016887">
    <property type="term" value="F:ATP hydrolysis activity"/>
    <property type="evidence" value="ECO:0007669"/>
    <property type="project" value="InterPro"/>
</dbReference>
<dbReference type="InterPro" id="IPR050052">
    <property type="entry name" value="ATP-dep_Clp_protease_ClpX"/>
</dbReference>